<dbReference type="SUPFAM" id="SSF52540">
    <property type="entry name" value="P-loop containing nucleoside triphosphate hydrolases"/>
    <property type="match status" value="2"/>
</dbReference>
<organism evidence="2 3">
    <name type="scientific">Fodinibius roseus</name>
    <dbReference type="NCBI Taxonomy" id="1194090"/>
    <lineage>
        <taxon>Bacteria</taxon>
        <taxon>Pseudomonadati</taxon>
        <taxon>Balneolota</taxon>
        <taxon>Balneolia</taxon>
        <taxon>Balneolales</taxon>
        <taxon>Balneolaceae</taxon>
        <taxon>Fodinibius</taxon>
    </lineage>
</organism>
<name>A0A1M5JZZ9_9BACT</name>
<keyword evidence="3" id="KW-1185">Reference proteome</keyword>
<dbReference type="Gene3D" id="3.40.50.300">
    <property type="entry name" value="P-loop containing nucleotide triphosphate hydrolases"/>
    <property type="match status" value="2"/>
</dbReference>
<dbReference type="GO" id="GO:0003677">
    <property type="term" value="F:DNA binding"/>
    <property type="evidence" value="ECO:0007669"/>
    <property type="project" value="InterPro"/>
</dbReference>
<feature type="domain" description="Helicase ATP-binding" evidence="1">
    <location>
        <begin position="36"/>
        <end position="274"/>
    </location>
</feature>
<gene>
    <name evidence="2" type="ORF">SAMN05443144_1292</name>
</gene>
<accession>A0A1M5JZZ9</accession>
<dbReference type="OrthoDB" id="9759819at2"/>
<protein>
    <submittedName>
        <fullName evidence="2">Type III restriction enzyme</fullName>
    </submittedName>
</protein>
<dbReference type="GO" id="GO:0005829">
    <property type="term" value="C:cytosol"/>
    <property type="evidence" value="ECO:0007669"/>
    <property type="project" value="TreeGrafter"/>
</dbReference>
<dbReference type="SMART" id="SM00487">
    <property type="entry name" value="DEXDc"/>
    <property type="match status" value="1"/>
</dbReference>
<evidence type="ECO:0000313" key="2">
    <source>
        <dbReference type="EMBL" id="SHG45880.1"/>
    </source>
</evidence>
<dbReference type="Proteomes" id="UP000184041">
    <property type="component" value="Unassembled WGS sequence"/>
</dbReference>
<dbReference type="Pfam" id="PF04851">
    <property type="entry name" value="ResIII"/>
    <property type="match status" value="1"/>
</dbReference>
<dbReference type="EMBL" id="FQUS01000029">
    <property type="protein sequence ID" value="SHG45880.1"/>
    <property type="molecule type" value="Genomic_DNA"/>
</dbReference>
<dbReference type="InterPro" id="IPR050742">
    <property type="entry name" value="Helicase_Restrict-Modif_Enz"/>
</dbReference>
<reference evidence="2 3" key="1">
    <citation type="submission" date="2016-11" db="EMBL/GenBank/DDBJ databases">
        <authorList>
            <person name="Jaros S."/>
            <person name="Januszkiewicz K."/>
            <person name="Wedrychowicz H."/>
        </authorList>
    </citation>
    <scope>NUCLEOTIDE SEQUENCE [LARGE SCALE GENOMIC DNA]</scope>
    <source>
        <strain evidence="2 3">DSM 21986</strain>
    </source>
</reference>
<dbReference type="GO" id="GO:0005524">
    <property type="term" value="F:ATP binding"/>
    <property type="evidence" value="ECO:0007669"/>
    <property type="project" value="InterPro"/>
</dbReference>
<dbReference type="STRING" id="1194090.SAMN05443144_1292"/>
<proteinExistence type="predicted"/>
<evidence type="ECO:0000313" key="3">
    <source>
        <dbReference type="Proteomes" id="UP000184041"/>
    </source>
</evidence>
<dbReference type="InterPro" id="IPR006935">
    <property type="entry name" value="Helicase/UvrB_N"/>
</dbReference>
<dbReference type="AlphaFoldDB" id="A0A1M5JZZ9"/>
<sequence>MEEELLYKDLQTYKKFAGEDVYKKQVPSYIPNNLAPMFQLRPYQQEAFGRYIYYLNKYDNRPKGQPLQNLFHMATGSGKTLIMAGLLLFLYEEGYRNFLFFVDSSNIINKTRENFLNNASNKYLFADDIQIGEKRVRVREVDNFSSSHPDDINIIFTTIQGLHSRLNTPRENSVTYEDFEDEKVVLISDEAHHINAETKKGYKLLEAEKENITSWEQTVFKIFNSHDENILLEFTATIDLGNPDIKKKYQDKIIMDYPLKEFRKDGYSKEVKVLQADLEKFERAIQAIILSQYRRKVFADHQILIKPVILFKSRIIKDSEAFYEKFKTEIKDLSGNDLQQVKNNPSLDPILKEAFQYFEDKSISLENLAQEIREEFSEDKCLTINSKSESEEKQIAVNTLEDDDNEYRGIFAVDKLNEGWDVLNLFDIVRLYNTRDAKSGRPGKTTMSEAQLIGRGARYCPFQLNEEQPLYQRKYDIVGDEEEYELKICEELYYHSAHNPRYIDELNTALEEVGIKAKRNYQVSLNLKPSFKQSPTYKKGYIYTNQKKKYKREDIKSLDEHAQNHLYKVKLRTGYMVTTTIYEDTSGKQLKTARQNYKIADFGERIVKKALNRLQFYYFSNLKNYFPHLTSHTEFINSEDYLARVEVEVTGVEDRLNNLSPTDKLDITVQVLDELASKIKSGTVEYKGTKDFQGELVSEVISDKEISVAKDEGDDRYKGIPQTDPQSEDLMIPLGEKEWYAFNDNFGTSEEKKFVKYIDKVYEKLEPSFDEIYLVRNESHFTIYNFEDGKGFEPDFVLFLKKEDPEKSLHYQIFIEPKGDHLLEHDEWKEEFLEELKDDYDLIPVWRDKEYILWGLPFYNENKRRREFEKEFEKIISV</sequence>
<dbReference type="PANTHER" id="PTHR47396">
    <property type="entry name" value="TYPE I RESTRICTION ENZYME ECOKI R PROTEIN"/>
    <property type="match status" value="1"/>
</dbReference>
<evidence type="ECO:0000259" key="1">
    <source>
        <dbReference type="SMART" id="SM00487"/>
    </source>
</evidence>
<dbReference type="GO" id="GO:0016787">
    <property type="term" value="F:hydrolase activity"/>
    <property type="evidence" value="ECO:0007669"/>
    <property type="project" value="InterPro"/>
</dbReference>
<dbReference type="InterPro" id="IPR014001">
    <property type="entry name" value="Helicase_ATP-bd"/>
</dbReference>
<dbReference type="InterPro" id="IPR027417">
    <property type="entry name" value="P-loop_NTPase"/>
</dbReference>
<dbReference type="PANTHER" id="PTHR47396:SF1">
    <property type="entry name" value="ATP-DEPENDENT HELICASE IRC3-RELATED"/>
    <property type="match status" value="1"/>
</dbReference>
<dbReference type="RefSeq" id="WP_073068022.1">
    <property type="nucleotide sequence ID" value="NZ_FQUS01000029.1"/>
</dbReference>